<dbReference type="Gene3D" id="1.20.120.450">
    <property type="entry name" value="dinb family like domain"/>
    <property type="match status" value="1"/>
</dbReference>
<organism evidence="3 4">
    <name type="scientific">Rhodocytophaga aerolata</name>
    <dbReference type="NCBI Taxonomy" id="455078"/>
    <lineage>
        <taxon>Bacteria</taxon>
        <taxon>Pseudomonadati</taxon>
        <taxon>Bacteroidota</taxon>
        <taxon>Cytophagia</taxon>
        <taxon>Cytophagales</taxon>
        <taxon>Rhodocytophagaceae</taxon>
        <taxon>Rhodocytophaga</taxon>
    </lineage>
</organism>
<feature type="domain" description="DinB-like" evidence="2">
    <location>
        <begin position="52"/>
        <end position="211"/>
    </location>
</feature>
<keyword evidence="4" id="KW-1185">Reference proteome</keyword>
<gene>
    <name evidence="3" type="ORF">Q0590_18330</name>
</gene>
<evidence type="ECO:0000313" key="3">
    <source>
        <dbReference type="EMBL" id="MDO1448238.1"/>
    </source>
</evidence>
<dbReference type="InterPro" id="IPR024775">
    <property type="entry name" value="DinB-like"/>
</dbReference>
<evidence type="ECO:0000256" key="1">
    <source>
        <dbReference type="SAM" id="SignalP"/>
    </source>
</evidence>
<feature type="chain" id="PRO_5047256958" evidence="1">
    <location>
        <begin position="20"/>
        <end position="222"/>
    </location>
</feature>
<name>A0ABT8RAF5_9BACT</name>
<evidence type="ECO:0000259" key="2">
    <source>
        <dbReference type="Pfam" id="PF12867"/>
    </source>
</evidence>
<dbReference type="Proteomes" id="UP001168528">
    <property type="component" value="Unassembled WGS sequence"/>
</dbReference>
<dbReference type="SUPFAM" id="SSF109854">
    <property type="entry name" value="DinB/YfiT-like putative metalloenzymes"/>
    <property type="match status" value="1"/>
</dbReference>
<sequence>MKILLVTLSWAGMVWLCFACHHSLAQTSAAEPSQSNASQWAKEERRQLLKLLSDSRQLLLDELMHITVAQWTFKPSPDKWSIAEVVEHLGLQQDAYYRELSVVTLMPPMPQYQEQVKGLDDKILQYTHQEKKDQAPWLLEPMGRWCSQEKAIAQFVRSHSKIIGFIEATDADFRSHFTFRQYTEGSLWNIRDLHQLMLTNVAHTQRHVNQIRNIKKMAQFPK</sequence>
<feature type="signal peptide" evidence="1">
    <location>
        <begin position="1"/>
        <end position="19"/>
    </location>
</feature>
<dbReference type="EMBL" id="JAUKPO010000010">
    <property type="protein sequence ID" value="MDO1448238.1"/>
    <property type="molecule type" value="Genomic_DNA"/>
</dbReference>
<comment type="caution">
    <text evidence="3">The sequence shown here is derived from an EMBL/GenBank/DDBJ whole genome shotgun (WGS) entry which is preliminary data.</text>
</comment>
<evidence type="ECO:0000313" key="4">
    <source>
        <dbReference type="Proteomes" id="UP001168528"/>
    </source>
</evidence>
<reference evidence="3" key="1">
    <citation type="submission" date="2023-07" db="EMBL/GenBank/DDBJ databases">
        <title>The genome sequence of Rhodocytophaga aerolata KACC 12507.</title>
        <authorList>
            <person name="Zhang X."/>
        </authorList>
    </citation>
    <scope>NUCLEOTIDE SEQUENCE</scope>
    <source>
        <strain evidence="3">KACC 12507</strain>
    </source>
</reference>
<proteinExistence type="predicted"/>
<accession>A0ABT8RAF5</accession>
<protein>
    <submittedName>
        <fullName evidence="3">DinB family protein</fullName>
    </submittedName>
</protein>
<dbReference type="RefSeq" id="WP_302039039.1">
    <property type="nucleotide sequence ID" value="NZ_JAUKPO010000010.1"/>
</dbReference>
<dbReference type="Pfam" id="PF12867">
    <property type="entry name" value="DinB_2"/>
    <property type="match status" value="1"/>
</dbReference>
<keyword evidence="1" id="KW-0732">Signal</keyword>
<dbReference type="InterPro" id="IPR034660">
    <property type="entry name" value="DinB/YfiT-like"/>
</dbReference>